<organism evidence="4 5">
    <name type="scientific">Paenibacillus piri</name>
    <dbReference type="NCBI Taxonomy" id="2547395"/>
    <lineage>
        <taxon>Bacteria</taxon>
        <taxon>Bacillati</taxon>
        <taxon>Bacillota</taxon>
        <taxon>Bacilli</taxon>
        <taxon>Bacillales</taxon>
        <taxon>Paenibacillaceae</taxon>
        <taxon>Paenibacillus</taxon>
    </lineage>
</organism>
<keyword evidence="2" id="KW-0732">Signal</keyword>
<gene>
    <name evidence="4" type="ORF">E1757_14790</name>
</gene>
<protein>
    <submittedName>
        <fullName evidence="4">S-layer homology domain-containing protein</fullName>
    </submittedName>
</protein>
<evidence type="ECO:0000313" key="5">
    <source>
        <dbReference type="Proteomes" id="UP000295636"/>
    </source>
</evidence>
<evidence type="ECO:0000259" key="3">
    <source>
        <dbReference type="PROSITE" id="PS51272"/>
    </source>
</evidence>
<feature type="domain" description="SLH" evidence="3">
    <location>
        <begin position="98"/>
        <end position="167"/>
    </location>
</feature>
<comment type="caution">
    <text evidence="4">The sequence shown here is derived from an EMBL/GenBank/DDBJ whole genome shotgun (WGS) entry which is preliminary data.</text>
</comment>
<feature type="chain" id="PRO_5021030303" evidence="2">
    <location>
        <begin position="30"/>
        <end position="477"/>
    </location>
</feature>
<keyword evidence="5" id="KW-1185">Reference proteome</keyword>
<name>A0A4V2ZTG9_9BACL</name>
<dbReference type="RefSeq" id="WP_133229345.1">
    <property type="nucleotide sequence ID" value="NZ_SMRT01000006.1"/>
</dbReference>
<feature type="region of interest" description="Disordered" evidence="1">
    <location>
        <begin position="303"/>
        <end position="351"/>
    </location>
</feature>
<sequence length="477" mass="51462">MSKIRSTIKKGVLVLLAAVWMVPGSAARAAVTFSDVNPQKDSWSIGSINLMAERQILSGYPDGTFRPGNPISKAEWTKMMYQLFDTYRPNLYAQGISKINGFADVPQDHWAYKQISELFDTSFQWGVYGLSSNGQLTFRPDTQLNRLQLANMLYSFFDTRMIDRRLSPNDVCSVVSGFKDIPYKIFKTDDEYNSAVHADGRLDSANAQISTSNGVLPSLFMGTGIADCQFGTDGFSNAQASVLASLHSSGIMTATNEGYFRPLDKVTRAEAVTILNRIYNYLKKNFWLADYSTIDLDQAAMGTGGSSGSGGAGTGSSWGSGGSNWGSGGSNWNSGNGPEGGSSGSGSGWGQSASNVRDYFKTQGTAANAGTITKNIRKSGEIETAVKPMDYNFLTIELVSQDKTDFVDLYVIEDGNSTLMKQESFPMTLNVSGLQEVGLRTQLRDTNPLKKGGSVVLSVRLSKDNPAPANSPLPAAN</sequence>
<feature type="domain" description="SLH" evidence="3">
    <location>
        <begin position="225"/>
        <end position="289"/>
    </location>
</feature>
<dbReference type="InterPro" id="IPR051465">
    <property type="entry name" value="Cell_Envelope_Struct_Comp"/>
</dbReference>
<dbReference type="PANTHER" id="PTHR43308:SF5">
    <property type="entry name" value="S-LAYER PROTEIN _ PEPTIDOGLYCAN ENDO-BETA-N-ACETYLGLUCOSAMINIDASE"/>
    <property type="match status" value="1"/>
</dbReference>
<proteinExistence type="predicted"/>
<dbReference type="PROSITE" id="PS51272">
    <property type="entry name" value="SLH"/>
    <property type="match status" value="3"/>
</dbReference>
<dbReference type="Proteomes" id="UP000295636">
    <property type="component" value="Unassembled WGS sequence"/>
</dbReference>
<dbReference type="EMBL" id="SMRT01000006">
    <property type="protein sequence ID" value="TDF97104.1"/>
    <property type="molecule type" value="Genomic_DNA"/>
</dbReference>
<accession>A0A4V2ZTG9</accession>
<dbReference type="AlphaFoldDB" id="A0A4V2ZTG9"/>
<feature type="domain" description="SLH" evidence="3">
    <location>
        <begin position="30"/>
        <end position="94"/>
    </location>
</feature>
<feature type="signal peptide" evidence="2">
    <location>
        <begin position="1"/>
        <end position="29"/>
    </location>
</feature>
<dbReference type="OrthoDB" id="2382419at2"/>
<evidence type="ECO:0000256" key="2">
    <source>
        <dbReference type="SAM" id="SignalP"/>
    </source>
</evidence>
<dbReference type="InterPro" id="IPR001119">
    <property type="entry name" value="SLH_dom"/>
</dbReference>
<dbReference type="Pfam" id="PF00395">
    <property type="entry name" value="SLH"/>
    <property type="match status" value="2"/>
</dbReference>
<feature type="compositionally biased region" description="Gly residues" evidence="1">
    <location>
        <begin position="337"/>
        <end position="349"/>
    </location>
</feature>
<evidence type="ECO:0000313" key="4">
    <source>
        <dbReference type="EMBL" id="TDF97104.1"/>
    </source>
</evidence>
<evidence type="ECO:0000256" key="1">
    <source>
        <dbReference type="SAM" id="MobiDB-lite"/>
    </source>
</evidence>
<dbReference type="PANTHER" id="PTHR43308">
    <property type="entry name" value="OUTER MEMBRANE PROTEIN ALPHA-RELATED"/>
    <property type="match status" value="1"/>
</dbReference>
<feature type="compositionally biased region" description="Gly residues" evidence="1">
    <location>
        <begin position="303"/>
        <end position="329"/>
    </location>
</feature>
<reference evidence="4 5" key="1">
    <citation type="submission" date="2019-03" db="EMBL/GenBank/DDBJ databases">
        <title>This is whole genome sequence of Paenibacillus sp MS74 strain.</title>
        <authorList>
            <person name="Trinh H.N."/>
        </authorList>
    </citation>
    <scope>NUCLEOTIDE SEQUENCE [LARGE SCALE GENOMIC DNA]</scope>
    <source>
        <strain evidence="4 5">MS74</strain>
    </source>
</reference>